<evidence type="ECO:0000256" key="6">
    <source>
        <dbReference type="ARBA" id="ARBA00023136"/>
    </source>
</evidence>
<feature type="domain" description="MrpA C-terminal/MbhD" evidence="9">
    <location>
        <begin position="12"/>
        <end position="75"/>
    </location>
</feature>
<evidence type="ECO:0000256" key="2">
    <source>
        <dbReference type="ARBA" id="ARBA00009425"/>
    </source>
</evidence>
<evidence type="ECO:0000256" key="7">
    <source>
        <dbReference type="SAM" id="Phobius"/>
    </source>
</evidence>
<dbReference type="Pfam" id="PF13244">
    <property type="entry name" value="MbhD"/>
    <property type="match status" value="1"/>
</dbReference>
<feature type="transmembrane region" description="Helical" evidence="7">
    <location>
        <begin position="30"/>
        <end position="47"/>
    </location>
</feature>
<keyword evidence="5 7" id="KW-1133">Transmembrane helix</keyword>
<dbReference type="InterPro" id="IPR050622">
    <property type="entry name" value="CPA3_antiporter_subunitB"/>
</dbReference>
<keyword evidence="4 7" id="KW-0812">Transmembrane</keyword>
<accession>A0A7W7V6Y2</accession>
<comment type="subcellular location">
    <subcellularLocation>
        <location evidence="1">Cell membrane</location>
        <topology evidence="1">Multi-pass membrane protein</topology>
    </subcellularLocation>
</comment>
<reference evidence="10 11" key="1">
    <citation type="submission" date="2020-08" db="EMBL/GenBank/DDBJ databases">
        <title>Genomic Encyclopedia of Type Strains, Phase IV (KMG-IV): sequencing the most valuable type-strain genomes for metagenomic binning, comparative biology and taxonomic classification.</title>
        <authorList>
            <person name="Goeker M."/>
        </authorList>
    </citation>
    <scope>NUCLEOTIDE SEQUENCE [LARGE SCALE GENOMIC DNA]</scope>
    <source>
        <strain evidence="10 11">DSM 25897</strain>
    </source>
</reference>
<feature type="transmembrane region" description="Helical" evidence="7">
    <location>
        <begin position="53"/>
        <end position="72"/>
    </location>
</feature>
<evidence type="ECO:0000256" key="3">
    <source>
        <dbReference type="ARBA" id="ARBA00022475"/>
    </source>
</evidence>
<feature type="transmembrane region" description="Helical" evidence="7">
    <location>
        <begin position="247"/>
        <end position="267"/>
    </location>
</feature>
<dbReference type="InterPro" id="IPR025383">
    <property type="entry name" value="MrpA_C/MbhD"/>
</dbReference>
<feature type="transmembrane region" description="Helical" evidence="7">
    <location>
        <begin position="6"/>
        <end position="23"/>
    </location>
</feature>
<dbReference type="InterPro" id="IPR042106">
    <property type="entry name" value="Nuo/plastoQ_OxRdtase_6_NuoJ"/>
</dbReference>
<feature type="transmembrane region" description="Helical" evidence="7">
    <location>
        <begin position="216"/>
        <end position="235"/>
    </location>
</feature>
<evidence type="ECO:0000256" key="1">
    <source>
        <dbReference type="ARBA" id="ARBA00004651"/>
    </source>
</evidence>
<keyword evidence="6 7" id="KW-0472">Membrane</keyword>
<dbReference type="Proteomes" id="UP000519004">
    <property type="component" value="Unassembled WGS sequence"/>
</dbReference>
<gene>
    <name evidence="10" type="ORF">HNQ58_000255</name>
</gene>
<name>A0A7W7V6Y2_9GAMM</name>
<feature type="transmembrane region" description="Helical" evidence="7">
    <location>
        <begin position="184"/>
        <end position="204"/>
    </location>
</feature>
<feature type="transmembrane region" description="Helical" evidence="7">
    <location>
        <begin position="273"/>
        <end position="295"/>
    </location>
</feature>
<comment type="similarity">
    <text evidence="2">Belongs to the CPA3 antiporters (TC 2.A.63) subunit B family.</text>
</comment>
<feature type="transmembrane region" description="Helical" evidence="7">
    <location>
        <begin position="152"/>
        <end position="172"/>
    </location>
</feature>
<sequence>MSLAIDLLLALGLLWLGWQVVAGRTPFRSIVMFAAFGVLMAVVWARLGSPDLALAEAAIGAGLTGAMLLLTWRRMLEMAPERAGQRLLRPSRLAAPVGVLCAMLVLGLGWTLAQLPEPQSSAGGDALAALDGTGVGNPVTAVLLLFRGYDTLLEMVVLLAAWVGVCIVQPIVRPARPQPPERVALLDALLAMVVPSAVLVGGYLLHAGGQAPGGAFQAGAVLAATGVLLALCGRLAPLHEPLPLQRLMLVLGVAVFSVTGLASEPAFALTGMWAVYTIEAALTVSIAITLVLLFLSSGGVRRRR</sequence>
<dbReference type="PANTHER" id="PTHR33932:SF4">
    <property type="entry name" value="NA(+)_H(+) ANTIPORTER SUBUNIT B"/>
    <property type="match status" value="1"/>
</dbReference>
<dbReference type="EMBL" id="JACHHX010000001">
    <property type="protein sequence ID" value="MBB5014384.1"/>
    <property type="molecule type" value="Genomic_DNA"/>
</dbReference>
<dbReference type="AlphaFoldDB" id="A0A7W7V6Y2"/>
<keyword evidence="11" id="KW-1185">Reference proteome</keyword>
<evidence type="ECO:0000313" key="10">
    <source>
        <dbReference type="EMBL" id="MBB5014384.1"/>
    </source>
</evidence>
<dbReference type="Gene3D" id="1.20.120.1200">
    <property type="entry name" value="NADH-ubiquinone/plastoquinone oxidoreductase chain 6, subunit NuoJ"/>
    <property type="match status" value="1"/>
</dbReference>
<dbReference type="PANTHER" id="PTHR33932">
    <property type="entry name" value="NA(+)/H(+) ANTIPORTER SUBUNIT B"/>
    <property type="match status" value="1"/>
</dbReference>
<protein>
    <submittedName>
        <fullName evidence="10">Multisubunit Na+/H+ antiporter MnhB subunit</fullName>
    </submittedName>
</protein>
<organism evidence="10 11">
    <name type="scientific">Rehaibacterium terrae</name>
    <dbReference type="NCBI Taxonomy" id="1341696"/>
    <lineage>
        <taxon>Bacteria</taxon>
        <taxon>Pseudomonadati</taxon>
        <taxon>Pseudomonadota</taxon>
        <taxon>Gammaproteobacteria</taxon>
        <taxon>Lysobacterales</taxon>
        <taxon>Lysobacteraceae</taxon>
        <taxon>Rehaibacterium</taxon>
    </lineage>
</organism>
<comment type="caution">
    <text evidence="10">The sequence shown here is derived from an EMBL/GenBank/DDBJ whole genome shotgun (WGS) entry which is preliminary data.</text>
</comment>
<feature type="domain" description="Na+/H+ antiporter MnhB subunit-related protein" evidence="8">
    <location>
        <begin position="187"/>
        <end position="285"/>
    </location>
</feature>
<dbReference type="GO" id="GO:0005886">
    <property type="term" value="C:plasma membrane"/>
    <property type="evidence" value="ECO:0007669"/>
    <property type="project" value="UniProtKB-SubCell"/>
</dbReference>
<evidence type="ECO:0000259" key="8">
    <source>
        <dbReference type="Pfam" id="PF04039"/>
    </source>
</evidence>
<feature type="transmembrane region" description="Helical" evidence="7">
    <location>
        <begin position="93"/>
        <end position="113"/>
    </location>
</feature>
<dbReference type="RefSeq" id="WP_221301095.1">
    <property type="nucleotide sequence ID" value="NZ_JACHHX010000001.1"/>
</dbReference>
<keyword evidence="3" id="KW-1003">Cell membrane</keyword>
<dbReference type="Pfam" id="PF04039">
    <property type="entry name" value="MnhB"/>
    <property type="match status" value="1"/>
</dbReference>
<evidence type="ECO:0000259" key="9">
    <source>
        <dbReference type="Pfam" id="PF13244"/>
    </source>
</evidence>
<evidence type="ECO:0000256" key="5">
    <source>
        <dbReference type="ARBA" id="ARBA00022989"/>
    </source>
</evidence>
<dbReference type="InterPro" id="IPR007182">
    <property type="entry name" value="MnhB"/>
</dbReference>
<evidence type="ECO:0000256" key="4">
    <source>
        <dbReference type="ARBA" id="ARBA00022692"/>
    </source>
</evidence>
<evidence type="ECO:0000313" key="11">
    <source>
        <dbReference type="Proteomes" id="UP000519004"/>
    </source>
</evidence>
<proteinExistence type="inferred from homology"/>